<dbReference type="GO" id="GO:0003684">
    <property type="term" value="F:damaged DNA binding"/>
    <property type="evidence" value="ECO:0007669"/>
    <property type="project" value="InterPro"/>
</dbReference>
<comment type="similarity">
    <text evidence="2">Belongs to the ku80 family.</text>
</comment>
<evidence type="ECO:0000256" key="11">
    <source>
        <dbReference type="ARBA" id="ARBA00023242"/>
    </source>
</evidence>
<dbReference type="InterPro" id="IPR036494">
    <property type="entry name" value="Ku_C_sf"/>
</dbReference>
<dbReference type="Gene3D" id="2.40.290.10">
    <property type="match status" value="1"/>
</dbReference>
<feature type="domain" description="Ku" evidence="14">
    <location>
        <begin position="202"/>
        <end position="339"/>
    </location>
</feature>
<evidence type="ECO:0000256" key="9">
    <source>
        <dbReference type="ARBA" id="ARBA00023172"/>
    </source>
</evidence>
<dbReference type="InterPro" id="IPR024193">
    <property type="entry name" value="Ku80"/>
</dbReference>
<dbReference type="GO" id="GO:0006310">
    <property type="term" value="P:DNA recombination"/>
    <property type="evidence" value="ECO:0007669"/>
    <property type="project" value="UniProtKB-KW"/>
</dbReference>
<dbReference type="Gene3D" id="1.10.1600.10">
    <property type="match status" value="1"/>
</dbReference>
<keyword evidence="4" id="KW-0227">DNA damage</keyword>
<dbReference type="SUPFAM" id="SSF100939">
    <property type="entry name" value="SPOC domain-like"/>
    <property type="match status" value="1"/>
</dbReference>
<proteinExistence type="inferred from homology"/>
<keyword evidence="10" id="KW-0234">DNA repair</keyword>
<reference evidence="16" key="1">
    <citation type="submission" date="2014-01" db="EMBL/GenBank/DDBJ databases">
        <title>The Genome Sequence of Anopheles melas CM1001059_A (V2).</title>
        <authorList>
            <consortium name="The Broad Institute Genomics Platform"/>
            <person name="Neafsey D.E."/>
            <person name="Besansky N."/>
            <person name="Howell P."/>
            <person name="Walton C."/>
            <person name="Young S.K."/>
            <person name="Zeng Q."/>
            <person name="Gargeya S."/>
            <person name="Fitzgerald M."/>
            <person name="Haas B."/>
            <person name="Abouelleil A."/>
            <person name="Allen A.W."/>
            <person name="Alvarado L."/>
            <person name="Arachchi H.M."/>
            <person name="Berlin A.M."/>
            <person name="Chapman S.B."/>
            <person name="Gainer-Dewar J."/>
            <person name="Goldberg J."/>
            <person name="Griggs A."/>
            <person name="Gujja S."/>
            <person name="Hansen M."/>
            <person name="Howarth C."/>
            <person name="Imamovic A."/>
            <person name="Ireland A."/>
            <person name="Larimer J."/>
            <person name="McCowan C."/>
            <person name="Murphy C."/>
            <person name="Pearson M."/>
            <person name="Poon T.W."/>
            <person name="Priest M."/>
            <person name="Roberts A."/>
            <person name="Saif S."/>
            <person name="Shea T."/>
            <person name="Sisk P."/>
            <person name="Sykes S."/>
            <person name="Wortman J."/>
            <person name="Nusbaum C."/>
            <person name="Birren B."/>
        </authorList>
    </citation>
    <scope>NUCLEOTIDE SEQUENCE [LARGE SCALE GENOMIC DNA]</scope>
    <source>
        <strain evidence="16">CM1001059</strain>
    </source>
</reference>
<dbReference type="STRING" id="34690.A0A182TI16"/>
<evidence type="ECO:0000313" key="16">
    <source>
        <dbReference type="Proteomes" id="UP000075902"/>
    </source>
</evidence>
<evidence type="ECO:0000256" key="8">
    <source>
        <dbReference type="ARBA" id="ARBA00023125"/>
    </source>
</evidence>
<feature type="compositionally biased region" description="Polar residues" evidence="12">
    <location>
        <begin position="614"/>
        <end position="626"/>
    </location>
</feature>
<name>A0A182TI16_9DIPT</name>
<dbReference type="Proteomes" id="UP000075902">
    <property type="component" value="Unassembled WGS sequence"/>
</dbReference>
<dbReference type="Pfam" id="PF02735">
    <property type="entry name" value="Ku"/>
    <property type="match status" value="1"/>
</dbReference>
<keyword evidence="13" id="KW-0812">Transmembrane</keyword>
<evidence type="ECO:0000256" key="6">
    <source>
        <dbReference type="ARBA" id="ARBA00022806"/>
    </source>
</evidence>
<dbReference type="Pfam" id="PF08785">
    <property type="entry name" value="Ku_PK_bind"/>
    <property type="match status" value="1"/>
</dbReference>
<dbReference type="VEuPathDB" id="VectorBase:AMEC002666"/>
<keyword evidence="9" id="KW-0233">DNA recombination</keyword>
<keyword evidence="13" id="KW-1133">Transmembrane helix</keyword>
<evidence type="ECO:0000256" key="3">
    <source>
        <dbReference type="ARBA" id="ARBA00022741"/>
    </source>
</evidence>
<dbReference type="GO" id="GO:0005524">
    <property type="term" value="F:ATP binding"/>
    <property type="evidence" value="ECO:0007669"/>
    <property type="project" value="UniProtKB-KW"/>
</dbReference>
<protein>
    <recommendedName>
        <fullName evidence="14">Ku domain-containing protein</fullName>
    </recommendedName>
</protein>
<dbReference type="Pfam" id="PF03730">
    <property type="entry name" value="Ku_C"/>
    <property type="match status" value="1"/>
</dbReference>
<evidence type="ECO:0000256" key="1">
    <source>
        <dbReference type="ARBA" id="ARBA00004123"/>
    </source>
</evidence>
<dbReference type="SMART" id="SM00559">
    <property type="entry name" value="Ku78"/>
    <property type="match status" value="1"/>
</dbReference>
<accession>A0A182TI16</accession>
<evidence type="ECO:0000256" key="7">
    <source>
        <dbReference type="ARBA" id="ARBA00022840"/>
    </source>
</evidence>
<dbReference type="PANTHER" id="PTHR12604">
    <property type="entry name" value="KU AUTOANTIGEN DNA HELICASE"/>
    <property type="match status" value="1"/>
</dbReference>
<evidence type="ECO:0000313" key="15">
    <source>
        <dbReference type="EnsemblMetazoa" id="AMEC002666-PA"/>
    </source>
</evidence>
<evidence type="ECO:0000256" key="10">
    <source>
        <dbReference type="ARBA" id="ARBA00023204"/>
    </source>
</evidence>
<dbReference type="EnsemblMetazoa" id="AMEC002666-RA">
    <property type="protein sequence ID" value="AMEC002666-PA"/>
    <property type="gene ID" value="AMEC002666"/>
</dbReference>
<evidence type="ECO:0000259" key="14">
    <source>
        <dbReference type="SMART" id="SM00559"/>
    </source>
</evidence>
<comment type="subcellular location">
    <subcellularLocation>
        <location evidence="1">Nucleus</location>
    </subcellularLocation>
</comment>
<feature type="region of interest" description="Disordered" evidence="12">
    <location>
        <begin position="614"/>
        <end position="651"/>
    </location>
</feature>
<dbReference type="InterPro" id="IPR005160">
    <property type="entry name" value="Ku_C"/>
</dbReference>
<keyword evidence="16" id="KW-1185">Reference proteome</keyword>
<keyword evidence="3" id="KW-0547">Nucleotide-binding</keyword>
<sequence>MLRILQNQVVQTESEAGWFDALIVATNFLRNGALGKKFTGYSIILLSPLFVAGDIDQGQLESVADGISNMLGVLHVITNYVLHPAATVASIFTTTGTFDEQASKTEARTENERYVRQILDATDGTLANINWAERMLTFFDAKAVRPTPWNSTLTIGTKVKLSISAYYIVCEQKGLGSFKVDSVDDAPSRVEMRTQYFLNDKPAEISMQDIIMGYMYGSTVVPYDNTIDIEYKSGDCRLACLGFTASSNILEEHLSGKGSHVVVAKKGCGASNQKLCALVKAMHELNVVMIVTKVYRKDTKPRLNALIPTYKHGNPCLVMLELIFKDELCSLKFPSLLKSSKNKPTNEQYDAIDKLIDSMNLMDAVDDSNGECREAFALNSTFNPTLQHVYRTVAHRALNPKQPLPNVNSTLQELIHVPKKAVDRSKAALDEVRKTFELKEIKQNTRAEWLQRMAKIKVGNDASSSSTTIDSGVLMDEEADDGSDDANRRMVVSVGTVTPAEDFALLLRRGEKFATVATQLQNAVFELLFTSMRPPGSKVIAALLAYRSEAQKLGPYRYNEWMTEFKEMLLTRQKADFWETVIVGEKLGLIDSQESEMSTVMQFIRNSLSFSFISNPGSTEQRSPENGPSEAMAPDDGKLSRSASNVSEQAQYATVRSKLPLNLGSPPSAYSTPFQSPVIASRTFPTLAGAAATLNSAATDGRDDSGNGTMKPERSSKVYFIEQGRLQTDYELPERPGQPVRGASLDSGIVNPAFTNDAGATVINMSSTQPSVIREQYWTWSCRCRRELTPREKALLIVIFILVLVIGGLATYLGIVVDSDDGITVICCSYVMLI</sequence>
<evidence type="ECO:0000256" key="13">
    <source>
        <dbReference type="SAM" id="Phobius"/>
    </source>
</evidence>
<dbReference type="InterPro" id="IPR036465">
    <property type="entry name" value="vWFA_dom_sf"/>
</dbReference>
<keyword evidence="7" id="KW-0067">ATP-binding</keyword>
<keyword evidence="8" id="KW-0238">DNA-binding</keyword>
<dbReference type="SUPFAM" id="SSF101420">
    <property type="entry name" value="C-terminal domain of Ku80"/>
    <property type="match status" value="1"/>
</dbReference>
<dbReference type="GO" id="GO:0000723">
    <property type="term" value="P:telomere maintenance"/>
    <property type="evidence" value="ECO:0007669"/>
    <property type="project" value="InterPro"/>
</dbReference>
<feature type="region of interest" description="Disordered" evidence="12">
    <location>
        <begin position="465"/>
        <end position="486"/>
    </location>
</feature>
<feature type="compositionally biased region" description="Basic and acidic residues" evidence="12">
    <location>
        <begin position="700"/>
        <end position="714"/>
    </location>
</feature>
<feature type="compositionally biased region" description="Polar residues" evidence="12">
    <location>
        <begin position="641"/>
        <end position="651"/>
    </location>
</feature>
<keyword evidence="11" id="KW-0539">Nucleus</keyword>
<evidence type="ECO:0000256" key="5">
    <source>
        <dbReference type="ARBA" id="ARBA00022801"/>
    </source>
</evidence>
<dbReference type="InterPro" id="IPR014893">
    <property type="entry name" value="Ku_PK_bind"/>
</dbReference>
<dbReference type="GO" id="GO:0006303">
    <property type="term" value="P:double-strand break repair via nonhomologous end joining"/>
    <property type="evidence" value="ECO:0007669"/>
    <property type="project" value="InterPro"/>
</dbReference>
<organism evidence="15 16">
    <name type="scientific">Anopheles melas</name>
    <dbReference type="NCBI Taxonomy" id="34690"/>
    <lineage>
        <taxon>Eukaryota</taxon>
        <taxon>Metazoa</taxon>
        <taxon>Ecdysozoa</taxon>
        <taxon>Arthropoda</taxon>
        <taxon>Hexapoda</taxon>
        <taxon>Insecta</taxon>
        <taxon>Pterygota</taxon>
        <taxon>Neoptera</taxon>
        <taxon>Endopterygota</taxon>
        <taxon>Diptera</taxon>
        <taxon>Nematocera</taxon>
        <taxon>Culicoidea</taxon>
        <taxon>Culicidae</taxon>
        <taxon>Anophelinae</taxon>
        <taxon>Anopheles</taxon>
    </lineage>
</organism>
<dbReference type="GO" id="GO:0016787">
    <property type="term" value="F:hydrolase activity"/>
    <property type="evidence" value="ECO:0007669"/>
    <property type="project" value="UniProtKB-KW"/>
</dbReference>
<feature type="region of interest" description="Disordered" evidence="12">
    <location>
        <begin position="695"/>
        <end position="714"/>
    </location>
</feature>
<evidence type="ECO:0000256" key="2">
    <source>
        <dbReference type="ARBA" id="ARBA00007726"/>
    </source>
</evidence>
<dbReference type="GO" id="GO:0042162">
    <property type="term" value="F:telomeric DNA binding"/>
    <property type="evidence" value="ECO:0007669"/>
    <property type="project" value="InterPro"/>
</dbReference>
<keyword evidence="5" id="KW-0378">Hydrolase</keyword>
<dbReference type="Gene3D" id="3.40.50.410">
    <property type="entry name" value="von Willebrand factor, type A domain"/>
    <property type="match status" value="1"/>
</dbReference>
<dbReference type="InterPro" id="IPR016194">
    <property type="entry name" value="SPOC-like_C_dom_sf"/>
</dbReference>
<keyword evidence="6" id="KW-0347">Helicase</keyword>
<feature type="transmembrane region" description="Helical" evidence="13">
    <location>
        <begin position="794"/>
        <end position="815"/>
    </location>
</feature>
<dbReference type="Gene3D" id="1.25.40.240">
    <property type="entry name" value="Ku, C-terminal domain"/>
    <property type="match status" value="1"/>
</dbReference>
<dbReference type="GO" id="GO:0043564">
    <property type="term" value="C:Ku70:Ku80 complex"/>
    <property type="evidence" value="ECO:0007669"/>
    <property type="project" value="InterPro"/>
</dbReference>
<dbReference type="FunFam" id="1.10.1600.10:FF:000002">
    <property type="entry name" value="X-ray repair cross-complementing protein 5"/>
    <property type="match status" value="1"/>
</dbReference>
<evidence type="ECO:0000256" key="12">
    <source>
        <dbReference type="SAM" id="MobiDB-lite"/>
    </source>
</evidence>
<dbReference type="CDD" id="cd00873">
    <property type="entry name" value="KU80"/>
    <property type="match status" value="1"/>
</dbReference>
<feature type="compositionally biased region" description="Acidic residues" evidence="12">
    <location>
        <begin position="475"/>
        <end position="484"/>
    </location>
</feature>
<reference evidence="15" key="2">
    <citation type="submission" date="2020-05" db="UniProtKB">
        <authorList>
            <consortium name="EnsemblMetazoa"/>
        </authorList>
    </citation>
    <scope>IDENTIFICATION</scope>
    <source>
        <strain evidence="15">CM1001059</strain>
    </source>
</reference>
<dbReference type="PANTHER" id="PTHR12604:SF4">
    <property type="entry name" value="X-RAY REPAIR CROSS-COMPLEMENTING PROTEIN 5"/>
    <property type="match status" value="1"/>
</dbReference>
<dbReference type="AlphaFoldDB" id="A0A182TI16"/>
<dbReference type="GO" id="GO:0003690">
    <property type="term" value="F:double-stranded DNA binding"/>
    <property type="evidence" value="ECO:0007669"/>
    <property type="project" value="TreeGrafter"/>
</dbReference>
<keyword evidence="13" id="KW-0472">Membrane</keyword>
<dbReference type="InterPro" id="IPR006164">
    <property type="entry name" value="DNA_bd_Ku70/Ku80"/>
</dbReference>
<evidence type="ECO:0000256" key="4">
    <source>
        <dbReference type="ARBA" id="ARBA00022763"/>
    </source>
</evidence>
<dbReference type="GO" id="GO:0003678">
    <property type="term" value="F:DNA helicase activity"/>
    <property type="evidence" value="ECO:0007669"/>
    <property type="project" value="InterPro"/>
</dbReference>